<dbReference type="EMBL" id="JAIWYP010000004">
    <property type="protein sequence ID" value="KAH3843354.1"/>
    <property type="molecule type" value="Genomic_DNA"/>
</dbReference>
<dbReference type="AlphaFoldDB" id="A0A9D4KPL0"/>
<protein>
    <submittedName>
        <fullName evidence="2">Uncharacterized protein</fullName>
    </submittedName>
</protein>
<evidence type="ECO:0000256" key="1">
    <source>
        <dbReference type="SAM" id="SignalP"/>
    </source>
</evidence>
<proteinExistence type="predicted"/>
<dbReference type="Proteomes" id="UP000828390">
    <property type="component" value="Unassembled WGS sequence"/>
</dbReference>
<sequence length="63" mass="6886">MFACSRLLLALLIKHLDLGHVVLGLVDPTTQAGDITKQTLPRSIIELLRVVGQVKRALIKVSI</sequence>
<organism evidence="2 3">
    <name type="scientific">Dreissena polymorpha</name>
    <name type="common">Zebra mussel</name>
    <name type="synonym">Mytilus polymorpha</name>
    <dbReference type="NCBI Taxonomy" id="45954"/>
    <lineage>
        <taxon>Eukaryota</taxon>
        <taxon>Metazoa</taxon>
        <taxon>Spiralia</taxon>
        <taxon>Lophotrochozoa</taxon>
        <taxon>Mollusca</taxon>
        <taxon>Bivalvia</taxon>
        <taxon>Autobranchia</taxon>
        <taxon>Heteroconchia</taxon>
        <taxon>Euheterodonta</taxon>
        <taxon>Imparidentia</taxon>
        <taxon>Neoheterodontei</taxon>
        <taxon>Myida</taxon>
        <taxon>Dreissenoidea</taxon>
        <taxon>Dreissenidae</taxon>
        <taxon>Dreissena</taxon>
    </lineage>
</organism>
<evidence type="ECO:0000313" key="3">
    <source>
        <dbReference type="Proteomes" id="UP000828390"/>
    </source>
</evidence>
<reference evidence="2" key="1">
    <citation type="journal article" date="2019" name="bioRxiv">
        <title>The Genome of the Zebra Mussel, Dreissena polymorpha: A Resource for Invasive Species Research.</title>
        <authorList>
            <person name="McCartney M.A."/>
            <person name="Auch B."/>
            <person name="Kono T."/>
            <person name="Mallez S."/>
            <person name="Zhang Y."/>
            <person name="Obille A."/>
            <person name="Becker A."/>
            <person name="Abrahante J.E."/>
            <person name="Garbe J."/>
            <person name="Badalamenti J.P."/>
            <person name="Herman A."/>
            <person name="Mangelson H."/>
            <person name="Liachko I."/>
            <person name="Sullivan S."/>
            <person name="Sone E.D."/>
            <person name="Koren S."/>
            <person name="Silverstein K.A.T."/>
            <person name="Beckman K.B."/>
            <person name="Gohl D.M."/>
        </authorList>
    </citation>
    <scope>NUCLEOTIDE SEQUENCE</scope>
    <source>
        <strain evidence="2">Duluth1</strain>
        <tissue evidence="2">Whole animal</tissue>
    </source>
</reference>
<keyword evidence="3" id="KW-1185">Reference proteome</keyword>
<reference evidence="2" key="2">
    <citation type="submission" date="2020-11" db="EMBL/GenBank/DDBJ databases">
        <authorList>
            <person name="McCartney M.A."/>
            <person name="Auch B."/>
            <person name="Kono T."/>
            <person name="Mallez S."/>
            <person name="Becker A."/>
            <person name="Gohl D.M."/>
            <person name="Silverstein K.A.T."/>
            <person name="Koren S."/>
            <person name="Bechman K.B."/>
            <person name="Herman A."/>
            <person name="Abrahante J.E."/>
            <person name="Garbe J."/>
        </authorList>
    </citation>
    <scope>NUCLEOTIDE SEQUENCE</scope>
    <source>
        <strain evidence="2">Duluth1</strain>
        <tissue evidence="2">Whole animal</tissue>
    </source>
</reference>
<evidence type="ECO:0000313" key="2">
    <source>
        <dbReference type="EMBL" id="KAH3843354.1"/>
    </source>
</evidence>
<gene>
    <name evidence="2" type="ORF">DPMN_116869</name>
</gene>
<name>A0A9D4KPL0_DREPO</name>
<comment type="caution">
    <text evidence="2">The sequence shown here is derived from an EMBL/GenBank/DDBJ whole genome shotgun (WGS) entry which is preliminary data.</text>
</comment>
<accession>A0A9D4KPL0</accession>
<keyword evidence="1" id="KW-0732">Signal</keyword>
<feature type="signal peptide" evidence="1">
    <location>
        <begin position="1"/>
        <end position="32"/>
    </location>
</feature>
<feature type="chain" id="PRO_5038912415" evidence="1">
    <location>
        <begin position="33"/>
        <end position="63"/>
    </location>
</feature>